<dbReference type="GO" id="GO:0000328">
    <property type="term" value="C:fungal-type vacuole lumen"/>
    <property type="evidence" value="ECO:0007669"/>
    <property type="project" value="TreeGrafter"/>
</dbReference>
<dbReference type="EMBL" id="MCGO01000030">
    <property type="protein sequence ID" value="ORY42015.1"/>
    <property type="molecule type" value="Genomic_DNA"/>
</dbReference>
<dbReference type="GO" id="GO:0004180">
    <property type="term" value="F:carboxypeptidase activity"/>
    <property type="evidence" value="ECO:0007669"/>
    <property type="project" value="TreeGrafter"/>
</dbReference>
<sequence length="485" mass="52995">AVTHLSRAIQIPTESYDDKIVPKPFLDFHAFLQETYPLIHKHLTRTVVANYSLLFTWPGKFPEKESLVLMSHMDVVPVLPDTLGDWTFPPYEGRVQDGRVWGRGGGDTKSTLIGIMEAVEGLLSVGFVPERTVYLAFGHDEEAEGKVKGGFAISQHMEQNLGLTGKVGLIIDEGSGLLEMSGVTLASVGVSEKGYINVELIVETKGGHSSVPPKHSGIGYSALLINALESSPFTPELPIDHPIVSSMTCFVEHAPNPPLPLVNAIRNWPHSRPDLLALLVQFLPPDVVTSMLETTQAVDVIHGGLKVNALPEKVTTLVNHRIGAHDSLKGVQERVISLLAPVSRKLGLNVTLEGFVQGSSDINVVEITNAVGRVTIKPLSKSAVLEPSPISPYNTAADRGWRVLEGTIHNVFDQKGAEGRVIVSPLFMGGNTDTKSYWNLSKSIYRFSPGWSGDDNIHTVDEWTDIKGYLKGIYFYSEVIQNWSE</sequence>
<dbReference type="InterPro" id="IPR011650">
    <property type="entry name" value="Peptidase_M20_dimer"/>
</dbReference>
<gene>
    <name evidence="7" type="ORF">BCR33DRAFT_634602</name>
</gene>
<dbReference type="PANTHER" id="PTHR45962:SF1">
    <property type="entry name" value="N-FATTY-ACYL-AMINO ACID SYNTHASE_HYDROLASE PM20D1"/>
    <property type="match status" value="1"/>
</dbReference>
<dbReference type="Pfam" id="PF07687">
    <property type="entry name" value="M20_dimer"/>
    <property type="match status" value="1"/>
</dbReference>
<dbReference type="PANTHER" id="PTHR45962">
    <property type="entry name" value="N-FATTY-ACYL-AMINO ACID SYNTHASE/HYDROLASE PM20D1"/>
    <property type="match status" value="1"/>
</dbReference>
<comment type="caution">
    <text evidence="7">The sequence shown here is derived from an EMBL/GenBank/DDBJ whole genome shotgun (WGS) entry which is preliminary data.</text>
</comment>
<evidence type="ECO:0000256" key="3">
    <source>
        <dbReference type="ARBA" id="ARBA00022723"/>
    </source>
</evidence>
<feature type="domain" description="Peptidase M20 dimerisation" evidence="6">
    <location>
        <begin position="191"/>
        <end position="341"/>
    </location>
</feature>
<evidence type="ECO:0000256" key="5">
    <source>
        <dbReference type="ARBA" id="ARBA00022833"/>
    </source>
</evidence>
<protein>
    <submittedName>
        <fullName evidence="7">Zn-dependent exopeptidase</fullName>
    </submittedName>
</protein>
<dbReference type="Proteomes" id="UP000193642">
    <property type="component" value="Unassembled WGS sequence"/>
</dbReference>
<dbReference type="Gene3D" id="1.10.150.900">
    <property type="match status" value="1"/>
</dbReference>
<name>A0A1Y2C6S9_9FUNG</name>
<comment type="similarity">
    <text evidence="1">Belongs to the peptidase M20A family.</text>
</comment>
<organism evidence="7 8">
    <name type="scientific">Rhizoclosmatium globosum</name>
    <dbReference type="NCBI Taxonomy" id="329046"/>
    <lineage>
        <taxon>Eukaryota</taxon>
        <taxon>Fungi</taxon>
        <taxon>Fungi incertae sedis</taxon>
        <taxon>Chytridiomycota</taxon>
        <taxon>Chytridiomycota incertae sedis</taxon>
        <taxon>Chytridiomycetes</taxon>
        <taxon>Chytridiales</taxon>
        <taxon>Chytriomycetaceae</taxon>
        <taxon>Rhizoclosmatium</taxon>
    </lineage>
</organism>
<dbReference type="SUPFAM" id="SSF55031">
    <property type="entry name" value="Bacterial exopeptidase dimerisation domain"/>
    <property type="match status" value="1"/>
</dbReference>
<evidence type="ECO:0000256" key="2">
    <source>
        <dbReference type="ARBA" id="ARBA00022670"/>
    </source>
</evidence>
<dbReference type="CDD" id="cd05674">
    <property type="entry name" value="M20_yscS"/>
    <property type="match status" value="1"/>
</dbReference>
<dbReference type="Gene3D" id="3.30.70.360">
    <property type="match status" value="1"/>
</dbReference>
<accession>A0A1Y2C6S9</accession>
<keyword evidence="2" id="KW-0645">Protease</keyword>
<dbReference type="InterPro" id="IPR047177">
    <property type="entry name" value="Pept_M20A"/>
</dbReference>
<feature type="non-terminal residue" evidence="7">
    <location>
        <position position="1"/>
    </location>
</feature>
<dbReference type="OrthoDB" id="3064516at2759"/>
<evidence type="ECO:0000256" key="1">
    <source>
        <dbReference type="ARBA" id="ARBA00006247"/>
    </source>
</evidence>
<dbReference type="Pfam" id="PF01546">
    <property type="entry name" value="Peptidase_M20"/>
    <property type="match status" value="1"/>
</dbReference>
<reference evidence="7 8" key="1">
    <citation type="submission" date="2016-07" db="EMBL/GenBank/DDBJ databases">
        <title>Pervasive Adenine N6-methylation of Active Genes in Fungi.</title>
        <authorList>
            <consortium name="DOE Joint Genome Institute"/>
            <person name="Mondo S.J."/>
            <person name="Dannebaum R.O."/>
            <person name="Kuo R.C."/>
            <person name="Labutti K."/>
            <person name="Haridas S."/>
            <person name="Kuo A."/>
            <person name="Salamov A."/>
            <person name="Ahrendt S.R."/>
            <person name="Lipzen A."/>
            <person name="Sullivan W."/>
            <person name="Andreopoulos W.B."/>
            <person name="Clum A."/>
            <person name="Lindquist E."/>
            <person name="Daum C."/>
            <person name="Ramamoorthy G.K."/>
            <person name="Gryganskyi A."/>
            <person name="Culley D."/>
            <person name="Magnuson J.K."/>
            <person name="James T.Y."/>
            <person name="O'Malley M.A."/>
            <person name="Stajich J.E."/>
            <person name="Spatafora J.W."/>
            <person name="Visel A."/>
            <person name="Grigoriev I.V."/>
        </authorList>
    </citation>
    <scope>NUCLEOTIDE SEQUENCE [LARGE SCALE GENOMIC DNA]</scope>
    <source>
        <strain evidence="7 8">JEL800</strain>
    </source>
</reference>
<keyword evidence="4" id="KW-0378">Hydrolase</keyword>
<evidence type="ECO:0000256" key="4">
    <source>
        <dbReference type="ARBA" id="ARBA00022801"/>
    </source>
</evidence>
<evidence type="ECO:0000313" key="8">
    <source>
        <dbReference type="Proteomes" id="UP000193642"/>
    </source>
</evidence>
<dbReference type="STRING" id="329046.A0A1Y2C6S9"/>
<keyword evidence="8" id="KW-1185">Reference proteome</keyword>
<dbReference type="AlphaFoldDB" id="A0A1Y2C6S9"/>
<dbReference type="SUPFAM" id="SSF53187">
    <property type="entry name" value="Zn-dependent exopeptidases"/>
    <property type="match status" value="1"/>
</dbReference>
<dbReference type="InterPro" id="IPR002933">
    <property type="entry name" value="Peptidase_M20"/>
</dbReference>
<keyword evidence="5" id="KW-0862">Zinc</keyword>
<keyword evidence="3" id="KW-0479">Metal-binding</keyword>
<evidence type="ECO:0000313" key="7">
    <source>
        <dbReference type="EMBL" id="ORY42015.1"/>
    </source>
</evidence>
<proteinExistence type="inferred from homology"/>
<feature type="non-terminal residue" evidence="7">
    <location>
        <position position="485"/>
    </location>
</feature>
<evidence type="ECO:0000259" key="6">
    <source>
        <dbReference type="Pfam" id="PF07687"/>
    </source>
</evidence>
<dbReference type="GO" id="GO:0051603">
    <property type="term" value="P:proteolysis involved in protein catabolic process"/>
    <property type="evidence" value="ECO:0007669"/>
    <property type="project" value="TreeGrafter"/>
</dbReference>
<dbReference type="GO" id="GO:0046872">
    <property type="term" value="F:metal ion binding"/>
    <property type="evidence" value="ECO:0007669"/>
    <property type="project" value="UniProtKB-KW"/>
</dbReference>
<dbReference type="Gene3D" id="3.40.630.10">
    <property type="entry name" value="Zn peptidases"/>
    <property type="match status" value="1"/>
</dbReference>
<dbReference type="InterPro" id="IPR036264">
    <property type="entry name" value="Bact_exopeptidase_dim_dom"/>
</dbReference>